<keyword evidence="3" id="KW-1185">Reference proteome</keyword>
<reference evidence="2 3" key="1">
    <citation type="submission" date="2022-05" db="EMBL/GenBank/DDBJ databases">
        <title>A multi-omics perspective on studying reproductive biology in Daphnia sinensis.</title>
        <authorList>
            <person name="Jia J."/>
        </authorList>
    </citation>
    <scope>NUCLEOTIDE SEQUENCE [LARGE SCALE GENOMIC DNA]</scope>
    <source>
        <strain evidence="2 3">WSL</strain>
    </source>
</reference>
<dbReference type="EMBL" id="WJBH02000009">
    <property type="protein sequence ID" value="KAI9553667.1"/>
    <property type="molecule type" value="Genomic_DNA"/>
</dbReference>
<dbReference type="AlphaFoldDB" id="A0AAD5PNT9"/>
<protein>
    <submittedName>
        <fullName evidence="2">Uncharacterized protein</fullName>
    </submittedName>
</protein>
<comment type="caution">
    <text evidence="2">The sequence shown here is derived from an EMBL/GenBank/DDBJ whole genome shotgun (WGS) entry which is preliminary data.</text>
</comment>
<feature type="compositionally biased region" description="Acidic residues" evidence="1">
    <location>
        <begin position="44"/>
        <end position="65"/>
    </location>
</feature>
<accession>A0AAD5PNT9</accession>
<organism evidence="2 3">
    <name type="scientific">Daphnia sinensis</name>
    <dbReference type="NCBI Taxonomy" id="1820382"/>
    <lineage>
        <taxon>Eukaryota</taxon>
        <taxon>Metazoa</taxon>
        <taxon>Ecdysozoa</taxon>
        <taxon>Arthropoda</taxon>
        <taxon>Crustacea</taxon>
        <taxon>Branchiopoda</taxon>
        <taxon>Diplostraca</taxon>
        <taxon>Cladocera</taxon>
        <taxon>Anomopoda</taxon>
        <taxon>Daphniidae</taxon>
        <taxon>Daphnia</taxon>
        <taxon>Daphnia similis group</taxon>
    </lineage>
</organism>
<gene>
    <name evidence="2" type="ORF">GHT06_021594</name>
</gene>
<sequence>MEGIDEDYYGFTPPSTSQESNAEGIIRNPTRYDGSDGAAAAMLEELESDYESSDSSEDDEQEEASTNEAPDTIPEEQPQGVSFIPLTNVLNNKNTSSEYFSLPTHRRCACHTLNLIAKEDVVKQMEPGLKNLMTKTEKKIGATGKNKGKARKRPMLSSTV</sequence>
<evidence type="ECO:0000256" key="1">
    <source>
        <dbReference type="SAM" id="MobiDB-lite"/>
    </source>
</evidence>
<name>A0AAD5PNT9_9CRUS</name>
<dbReference type="Proteomes" id="UP000820818">
    <property type="component" value="Linkage Group LG9"/>
</dbReference>
<proteinExistence type="predicted"/>
<evidence type="ECO:0000313" key="3">
    <source>
        <dbReference type="Proteomes" id="UP000820818"/>
    </source>
</evidence>
<evidence type="ECO:0000313" key="2">
    <source>
        <dbReference type="EMBL" id="KAI9553667.1"/>
    </source>
</evidence>
<feature type="region of interest" description="Disordered" evidence="1">
    <location>
        <begin position="1"/>
        <end position="79"/>
    </location>
</feature>